<name>A0A8T2NLW3_9TELE</name>
<evidence type="ECO:0000256" key="11">
    <source>
        <dbReference type="RuleBase" id="RU000688"/>
    </source>
</evidence>
<evidence type="ECO:0000256" key="4">
    <source>
        <dbReference type="ARBA" id="ARBA00022989"/>
    </source>
</evidence>
<evidence type="ECO:0000256" key="10">
    <source>
        <dbReference type="ARBA" id="ARBA00023224"/>
    </source>
</evidence>
<evidence type="ECO:0000313" key="15">
    <source>
        <dbReference type="EMBL" id="KAG9338578.1"/>
    </source>
</evidence>
<keyword evidence="10 11" id="KW-0807">Transducer</keyword>
<keyword evidence="4 12" id="KW-1133">Transmembrane helix</keyword>
<dbReference type="PANTHER" id="PTHR24234">
    <property type="entry name" value="LYSOPHOSPHATIDIC ACID RECEPTOR 5/SPHINGOSYLPHOSPHORYLCHOLINE RECEPTOR"/>
    <property type="match status" value="1"/>
</dbReference>
<dbReference type="InterPro" id="IPR000276">
    <property type="entry name" value="GPCR_Rhodpsn"/>
</dbReference>
<feature type="transmembrane region" description="Helical" evidence="12">
    <location>
        <begin position="244"/>
        <end position="266"/>
    </location>
</feature>
<dbReference type="Gene3D" id="1.20.1070.10">
    <property type="entry name" value="Rhodopsin 7-helix transmembrane proteins"/>
    <property type="match status" value="1"/>
</dbReference>
<feature type="transmembrane region" description="Helical" evidence="12">
    <location>
        <begin position="328"/>
        <end position="353"/>
    </location>
</feature>
<evidence type="ECO:0000256" key="2">
    <source>
        <dbReference type="ARBA" id="ARBA00022475"/>
    </source>
</evidence>
<keyword evidence="5 11" id="KW-0297">G-protein coupled receptor</keyword>
<feature type="transmembrane region" description="Helical" evidence="12">
    <location>
        <begin position="286"/>
        <end position="308"/>
    </location>
</feature>
<evidence type="ECO:0000256" key="5">
    <source>
        <dbReference type="ARBA" id="ARBA00023040"/>
    </source>
</evidence>
<dbReference type="InterPro" id="IPR017452">
    <property type="entry name" value="GPCR_Rhodpsn_7TM"/>
</dbReference>
<sequence>MVLNLVFKLAGLHLCVKCLSSLSLKELPSIFSPLTHRIPIAVNREDPSGPGDAKMLPLKQFRPGKINNSTRPGFCHEIDFSSDSLFLSVLYGILFCIGLPTNCLALVGLYRLVKEENILPVFVINLLLSDLIQIGILPLWIDYYLSNHKWNFGRDVCSIVGCVFYISVFVSVFFMCCVAVERYLAIAHPLCFGRYRRLSNAIALSVGLWVLVTGGIFLAFFIGLEDDENDLCMETYDSATDYAAFQLTAMTVTFLLPLVLLVYIYVSARRKIASVASVPPREKKKIIWLLLLIVSMFVVVFGPYHIMVYVNYAGILYLDNSCKFQARIFIYVQVATGLLSLNSILDPVMYIFIRKDFQKAVLRRFPFLASLKCWRCVAADRQDSSYAASMQLENAA</sequence>
<evidence type="ECO:0000256" key="13">
    <source>
        <dbReference type="SAM" id="SignalP"/>
    </source>
</evidence>
<evidence type="ECO:0000256" key="12">
    <source>
        <dbReference type="SAM" id="Phobius"/>
    </source>
</evidence>
<dbReference type="PROSITE" id="PS00237">
    <property type="entry name" value="G_PROTEIN_RECEP_F1_1"/>
    <property type="match status" value="1"/>
</dbReference>
<keyword evidence="7" id="KW-1015">Disulfide bond</keyword>
<dbReference type="Pfam" id="PF00001">
    <property type="entry name" value="7tm_1"/>
    <property type="match status" value="1"/>
</dbReference>
<gene>
    <name evidence="15" type="ORF">JZ751_025636</name>
</gene>
<accession>A0A8T2NLW3</accession>
<feature type="transmembrane region" description="Helical" evidence="12">
    <location>
        <begin position="201"/>
        <end position="224"/>
    </location>
</feature>
<reference evidence="15" key="1">
    <citation type="thesis" date="2021" institute="BYU ScholarsArchive" country="Provo, UT, USA">
        <title>Applications of and Algorithms for Genome Assembly and Genomic Analyses with an Emphasis on Marine Teleosts.</title>
        <authorList>
            <person name="Pickett B.D."/>
        </authorList>
    </citation>
    <scope>NUCLEOTIDE SEQUENCE</scope>
    <source>
        <strain evidence="15">HI-2016</strain>
    </source>
</reference>
<evidence type="ECO:0000256" key="3">
    <source>
        <dbReference type="ARBA" id="ARBA00022692"/>
    </source>
</evidence>
<keyword evidence="8 11" id="KW-0675">Receptor</keyword>
<evidence type="ECO:0000256" key="6">
    <source>
        <dbReference type="ARBA" id="ARBA00023136"/>
    </source>
</evidence>
<feature type="domain" description="G-protein coupled receptors family 1 profile" evidence="14">
    <location>
        <begin position="101"/>
        <end position="350"/>
    </location>
</feature>
<comment type="subcellular location">
    <subcellularLocation>
        <location evidence="1">Cell membrane</location>
        <topology evidence="1">Multi-pass membrane protein</topology>
    </subcellularLocation>
</comment>
<feature type="transmembrane region" description="Helical" evidence="12">
    <location>
        <begin position="158"/>
        <end position="180"/>
    </location>
</feature>
<feature type="chain" id="PRO_5035833307" description="G-protein coupled receptors family 1 profile domain-containing protein" evidence="13">
    <location>
        <begin position="21"/>
        <end position="396"/>
    </location>
</feature>
<comment type="caution">
    <text evidence="15">The sequence shown here is derived from an EMBL/GenBank/DDBJ whole genome shotgun (WGS) entry which is preliminary data.</text>
</comment>
<keyword evidence="9" id="KW-0325">Glycoprotein</keyword>
<evidence type="ECO:0000256" key="9">
    <source>
        <dbReference type="ARBA" id="ARBA00023180"/>
    </source>
</evidence>
<keyword evidence="6 12" id="KW-0472">Membrane</keyword>
<feature type="transmembrane region" description="Helical" evidence="12">
    <location>
        <begin position="122"/>
        <end position="146"/>
    </location>
</feature>
<comment type="similarity">
    <text evidence="11">Belongs to the G-protein coupled receptor 1 family.</text>
</comment>
<proteinExistence type="inferred from homology"/>
<dbReference type="AlphaFoldDB" id="A0A8T2NLW3"/>
<feature type="signal peptide" evidence="13">
    <location>
        <begin position="1"/>
        <end position="20"/>
    </location>
</feature>
<keyword evidence="16" id="KW-1185">Reference proteome</keyword>
<dbReference type="Proteomes" id="UP000824540">
    <property type="component" value="Unassembled WGS sequence"/>
</dbReference>
<keyword evidence="13" id="KW-0732">Signal</keyword>
<dbReference type="EMBL" id="JAFBMS010000065">
    <property type="protein sequence ID" value="KAG9338578.1"/>
    <property type="molecule type" value="Genomic_DNA"/>
</dbReference>
<dbReference type="OrthoDB" id="9946711at2759"/>
<dbReference type="PROSITE" id="PS50262">
    <property type="entry name" value="G_PROTEIN_RECEP_F1_2"/>
    <property type="match status" value="1"/>
</dbReference>
<dbReference type="PRINTS" id="PR00237">
    <property type="entry name" value="GPCRRHODOPSN"/>
</dbReference>
<keyword evidence="3 11" id="KW-0812">Transmembrane</keyword>
<dbReference type="GO" id="GO:0005886">
    <property type="term" value="C:plasma membrane"/>
    <property type="evidence" value="ECO:0007669"/>
    <property type="project" value="UniProtKB-SubCell"/>
</dbReference>
<evidence type="ECO:0000256" key="8">
    <source>
        <dbReference type="ARBA" id="ARBA00023170"/>
    </source>
</evidence>
<organism evidence="15 16">
    <name type="scientific">Albula glossodonta</name>
    <name type="common">roundjaw bonefish</name>
    <dbReference type="NCBI Taxonomy" id="121402"/>
    <lineage>
        <taxon>Eukaryota</taxon>
        <taxon>Metazoa</taxon>
        <taxon>Chordata</taxon>
        <taxon>Craniata</taxon>
        <taxon>Vertebrata</taxon>
        <taxon>Euteleostomi</taxon>
        <taxon>Actinopterygii</taxon>
        <taxon>Neopterygii</taxon>
        <taxon>Teleostei</taxon>
        <taxon>Albuliformes</taxon>
        <taxon>Albulidae</taxon>
        <taxon>Albula</taxon>
    </lineage>
</organism>
<protein>
    <recommendedName>
        <fullName evidence="14">G-protein coupled receptors family 1 profile domain-containing protein</fullName>
    </recommendedName>
</protein>
<dbReference type="PRINTS" id="PR01157">
    <property type="entry name" value="P2YPURNOCPTR"/>
</dbReference>
<evidence type="ECO:0000256" key="1">
    <source>
        <dbReference type="ARBA" id="ARBA00004651"/>
    </source>
</evidence>
<dbReference type="GO" id="GO:0004930">
    <property type="term" value="F:G protein-coupled receptor activity"/>
    <property type="evidence" value="ECO:0007669"/>
    <property type="project" value="UniProtKB-KW"/>
</dbReference>
<dbReference type="PANTHER" id="PTHR24234:SF8">
    <property type="entry name" value="G-PROTEIN COUPLED RECEPTOR 4-LIKE"/>
    <property type="match status" value="1"/>
</dbReference>
<keyword evidence="2" id="KW-1003">Cell membrane</keyword>
<evidence type="ECO:0000259" key="14">
    <source>
        <dbReference type="PROSITE" id="PS50262"/>
    </source>
</evidence>
<dbReference type="SUPFAM" id="SSF81321">
    <property type="entry name" value="Family A G protein-coupled receptor-like"/>
    <property type="match status" value="1"/>
</dbReference>
<evidence type="ECO:0000256" key="7">
    <source>
        <dbReference type="ARBA" id="ARBA00023157"/>
    </source>
</evidence>
<evidence type="ECO:0000313" key="16">
    <source>
        <dbReference type="Proteomes" id="UP000824540"/>
    </source>
</evidence>
<feature type="transmembrane region" description="Helical" evidence="12">
    <location>
        <begin position="89"/>
        <end position="110"/>
    </location>
</feature>